<dbReference type="InterPro" id="IPR010365">
    <property type="entry name" value="DUF961"/>
</dbReference>
<dbReference type="InterPro" id="IPR038620">
    <property type="entry name" value="YdcP-like_sf"/>
</dbReference>
<sequence>MAKRNELNAGMEIDADETFGDMTFLRMKSPKTEVDEDTGERIPVALRYVVIARKQLSEEIITVPVETPLRELVAGDKVKLVNPTTNLLGFGNGNFASSYIQVFAEDIKKLNEPTTEPVGTTNTSKDPKKNQTN</sequence>
<gene>
    <name evidence="2" type="ORF">BTN92_15140</name>
</gene>
<evidence type="ECO:0000256" key="1">
    <source>
        <dbReference type="SAM" id="MobiDB-lite"/>
    </source>
</evidence>
<dbReference type="OrthoDB" id="2195075at2"/>
<protein>
    <recommendedName>
        <fullName evidence="4">DUF961 domain-containing protein</fullName>
    </recommendedName>
</protein>
<dbReference type="RefSeq" id="WP_077152104.1">
    <property type="nucleotide sequence ID" value="NZ_CABMMO010000021.1"/>
</dbReference>
<dbReference type="Pfam" id="PF06125">
    <property type="entry name" value="DUF961"/>
    <property type="match status" value="1"/>
</dbReference>
<dbReference type="EMBL" id="MSTR01000021">
    <property type="protein sequence ID" value="ONN40459.1"/>
    <property type="molecule type" value="Genomic_DNA"/>
</dbReference>
<feature type="compositionally biased region" description="Polar residues" evidence="1">
    <location>
        <begin position="112"/>
        <end position="124"/>
    </location>
</feature>
<comment type="caution">
    <text evidence="2">The sequence shown here is derived from an EMBL/GenBank/DDBJ whole genome shotgun (WGS) entry which is preliminary data.</text>
</comment>
<dbReference type="Gene3D" id="2.40.50.390">
    <property type="entry name" value="Conjugative transposon protein, DUF961"/>
    <property type="match status" value="1"/>
</dbReference>
<evidence type="ECO:0008006" key="4">
    <source>
        <dbReference type="Google" id="ProtNLM"/>
    </source>
</evidence>
<feature type="region of interest" description="Disordered" evidence="1">
    <location>
        <begin position="110"/>
        <end position="133"/>
    </location>
</feature>
<organism evidence="2 3">
    <name type="scientific">Enterococcus mundtii</name>
    <dbReference type="NCBI Taxonomy" id="53346"/>
    <lineage>
        <taxon>Bacteria</taxon>
        <taxon>Bacillati</taxon>
        <taxon>Bacillota</taxon>
        <taxon>Bacilli</taxon>
        <taxon>Lactobacillales</taxon>
        <taxon>Enterococcaceae</taxon>
        <taxon>Enterococcus</taxon>
    </lineage>
</organism>
<evidence type="ECO:0000313" key="2">
    <source>
        <dbReference type="EMBL" id="ONN40459.1"/>
    </source>
</evidence>
<accession>A0A1V2UAZ9</accession>
<reference evidence="2 3" key="1">
    <citation type="submission" date="2016-12" db="EMBL/GenBank/DDBJ databases">
        <authorList>
            <person name="Song W.-J."/>
            <person name="Kurnit D.M."/>
        </authorList>
    </citation>
    <scope>NUCLEOTIDE SEQUENCE [LARGE SCALE GENOMIC DNA]</scope>
    <source>
        <strain evidence="2 3">CGB1038-1_S1</strain>
    </source>
</reference>
<dbReference type="AlphaFoldDB" id="A0A1V2UAZ9"/>
<evidence type="ECO:0000313" key="3">
    <source>
        <dbReference type="Proteomes" id="UP000189299"/>
    </source>
</evidence>
<dbReference type="Proteomes" id="UP000189299">
    <property type="component" value="Unassembled WGS sequence"/>
</dbReference>
<proteinExistence type="predicted"/>
<name>A0A1V2UAZ9_ENTMU</name>